<feature type="transmembrane region" description="Helical" evidence="1">
    <location>
        <begin position="148"/>
        <end position="172"/>
    </location>
</feature>
<dbReference type="EMBL" id="CP126101">
    <property type="protein sequence ID" value="WHY50870.1"/>
    <property type="molecule type" value="Genomic_DNA"/>
</dbReference>
<dbReference type="AlphaFoldDB" id="A0AAX3WSP5"/>
<feature type="transmembrane region" description="Helical" evidence="1">
    <location>
        <begin position="63"/>
        <end position="84"/>
    </location>
</feature>
<keyword evidence="1" id="KW-0472">Membrane</keyword>
<name>A0AAX3WSP5_9BACI</name>
<feature type="transmembrane region" description="Helical" evidence="1">
    <location>
        <begin position="213"/>
        <end position="234"/>
    </location>
</feature>
<evidence type="ECO:0008006" key="4">
    <source>
        <dbReference type="Google" id="ProtNLM"/>
    </source>
</evidence>
<accession>A0AAX3WSP5</accession>
<keyword evidence="1" id="KW-1133">Transmembrane helix</keyword>
<organism evidence="2 3">
    <name type="scientific">Lysinibacillus pakistanensis</name>
    <dbReference type="NCBI Taxonomy" id="759811"/>
    <lineage>
        <taxon>Bacteria</taxon>
        <taxon>Bacillati</taxon>
        <taxon>Bacillota</taxon>
        <taxon>Bacilli</taxon>
        <taxon>Bacillales</taxon>
        <taxon>Bacillaceae</taxon>
        <taxon>Lysinibacillus</taxon>
    </lineage>
</organism>
<sequence length="242" mass="26806">MQSLTNMSFKTIIKKQVKWKAKLYSSALSSLIILQIIFGALLFSSGSGSSGHGRGNLNVQFSIYSLDTFLIITVFWAFITAILFTTKAYRMDDLSIISSRTSSAIANILVLILYSFIAVLIMLASYYIQILGLMLMEKDTLIIDKLLISPSIFILCICSICLFSAIGLLFGYCFQGPSIIKIASIVLLALGIISTIIFPESVNLQPFIQLPDLMLSGFYIILSILCFTLCIWIADKSEVSRK</sequence>
<protein>
    <recommendedName>
        <fullName evidence="4">ABC transporter permease</fullName>
    </recommendedName>
</protein>
<reference evidence="2" key="1">
    <citation type="submission" date="2023-05" db="EMBL/GenBank/DDBJ databases">
        <title>Comparative genomics of Bacillaceae isolates and their secondary metabolite potential.</title>
        <authorList>
            <person name="Song L."/>
            <person name="Nielsen L.J."/>
            <person name="Mohite O."/>
            <person name="Xu X."/>
            <person name="Weber T."/>
            <person name="Kovacs A.T."/>
        </authorList>
    </citation>
    <scope>NUCLEOTIDE SEQUENCE</scope>
    <source>
        <strain evidence="2">LY1</strain>
    </source>
</reference>
<feature type="transmembrane region" description="Helical" evidence="1">
    <location>
        <begin position="21"/>
        <end position="43"/>
    </location>
</feature>
<proteinExistence type="predicted"/>
<gene>
    <name evidence="2" type="ORF">QNH24_21660</name>
</gene>
<feature type="transmembrane region" description="Helical" evidence="1">
    <location>
        <begin position="105"/>
        <end position="128"/>
    </location>
</feature>
<keyword evidence="1" id="KW-0812">Transmembrane</keyword>
<dbReference type="Proteomes" id="UP001178322">
    <property type="component" value="Chromosome"/>
</dbReference>
<feature type="transmembrane region" description="Helical" evidence="1">
    <location>
        <begin position="179"/>
        <end position="198"/>
    </location>
</feature>
<dbReference type="RefSeq" id="WP_283869494.1">
    <property type="nucleotide sequence ID" value="NZ_CP126101.1"/>
</dbReference>
<evidence type="ECO:0000313" key="3">
    <source>
        <dbReference type="Proteomes" id="UP001178322"/>
    </source>
</evidence>
<evidence type="ECO:0000313" key="2">
    <source>
        <dbReference type="EMBL" id="WHY50870.1"/>
    </source>
</evidence>
<evidence type="ECO:0000256" key="1">
    <source>
        <dbReference type="SAM" id="Phobius"/>
    </source>
</evidence>